<proteinExistence type="predicted"/>
<sequence>MKKSMKKLFPFVALTAVFAFSLLLFSPEEAAAAWKKSGITPQGNLQNSKIYTDLANIVYFITAVGGFWVIGCLLFAGMRLSAAQGGNPQARTQGFIGILMAGLGIFIIVKATTIAGVRDVSQQVLKA</sequence>
<geneLocation type="plasmid" evidence="4">
    <name>pbo1</name>
</geneLocation>
<dbReference type="SUPFAM" id="SSF103491">
    <property type="entry name" value="Preprotein translocase SecY subunit"/>
    <property type="match status" value="1"/>
</dbReference>
<dbReference type="InterPro" id="IPR023201">
    <property type="entry name" value="SecY_dom_sf"/>
</dbReference>
<protein>
    <recommendedName>
        <fullName evidence="5">Conjugal transfer protein</fullName>
    </recommendedName>
</protein>
<dbReference type="eggNOG" id="ENOG5030D9P">
    <property type="taxonomic scope" value="Bacteria"/>
</dbReference>
<feature type="signal peptide" evidence="2">
    <location>
        <begin position="1"/>
        <end position="30"/>
    </location>
</feature>
<keyword evidence="1" id="KW-1133">Transmembrane helix</keyword>
<dbReference type="InterPro" id="IPR043993">
    <property type="entry name" value="T4SS_pilin"/>
</dbReference>
<gene>
    <name evidence="3" type="ORF">A361_28430</name>
</gene>
<dbReference type="RefSeq" id="WP_064328241.1">
    <property type="nucleotide sequence ID" value="NZ_CP015507.1"/>
</dbReference>
<feature type="transmembrane region" description="Helical" evidence="1">
    <location>
        <begin position="96"/>
        <end position="117"/>
    </location>
</feature>
<dbReference type="Pfam" id="PF18895">
    <property type="entry name" value="T4SS_pilin"/>
    <property type="match status" value="1"/>
</dbReference>
<keyword evidence="1" id="KW-0472">Membrane</keyword>
<evidence type="ECO:0000256" key="1">
    <source>
        <dbReference type="SAM" id="Phobius"/>
    </source>
</evidence>
<evidence type="ECO:0000256" key="2">
    <source>
        <dbReference type="SAM" id="SignalP"/>
    </source>
</evidence>
<dbReference type="KEGG" id="bon:A361_28430"/>
<feature type="chain" id="PRO_5039404905" description="Conjugal transfer protein" evidence="2">
    <location>
        <begin position="31"/>
        <end position="127"/>
    </location>
</feature>
<keyword evidence="1" id="KW-0812">Transmembrane</keyword>
<evidence type="ECO:0000313" key="4">
    <source>
        <dbReference type="Proteomes" id="UP000077856"/>
    </source>
</evidence>
<reference evidence="3 4" key="1">
    <citation type="submission" date="2016-04" db="EMBL/GenBank/DDBJ databases">
        <title>Complete genome sequence of Bacillus oceanisediminis strain 2691.</title>
        <authorList>
            <person name="Jeong H."/>
            <person name="Kim H.J."/>
            <person name="Lee D.-W."/>
        </authorList>
    </citation>
    <scope>NUCLEOTIDE SEQUENCE [LARGE SCALE GENOMIC DNA]</scope>
    <source>
        <strain evidence="3 4">2691</strain>
        <plasmid evidence="4">pbo1</plasmid>
    </source>
</reference>
<accession>A0A160MI28</accession>
<keyword evidence="2" id="KW-0732">Signal</keyword>
<name>A0A160MI28_9BACI</name>
<organism evidence="3 4">
    <name type="scientific">Cytobacillus oceanisediminis 2691</name>
    <dbReference type="NCBI Taxonomy" id="1196031"/>
    <lineage>
        <taxon>Bacteria</taxon>
        <taxon>Bacillati</taxon>
        <taxon>Bacillota</taxon>
        <taxon>Bacilli</taxon>
        <taxon>Bacillales</taxon>
        <taxon>Bacillaceae</taxon>
        <taxon>Cytobacillus</taxon>
    </lineage>
</organism>
<evidence type="ECO:0000313" key="3">
    <source>
        <dbReference type="EMBL" id="AND43096.1"/>
    </source>
</evidence>
<dbReference type="AlphaFoldDB" id="A0A160MI28"/>
<evidence type="ECO:0008006" key="5">
    <source>
        <dbReference type="Google" id="ProtNLM"/>
    </source>
</evidence>
<feature type="transmembrane region" description="Helical" evidence="1">
    <location>
        <begin position="56"/>
        <end position="76"/>
    </location>
</feature>
<dbReference type="EMBL" id="CP015507">
    <property type="protein sequence ID" value="AND43096.1"/>
    <property type="molecule type" value="Genomic_DNA"/>
</dbReference>
<dbReference type="Proteomes" id="UP000077856">
    <property type="component" value="Plasmid pBO1"/>
</dbReference>
<keyword evidence="3" id="KW-0614">Plasmid</keyword>